<evidence type="ECO:0000256" key="4">
    <source>
        <dbReference type="ARBA" id="ARBA00022840"/>
    </source>
</evidence>
<feature type="domain" description="Biotin carboxylation" evidence="8">
    <location>
        <begin position="1"/>
        <end position="446"/>
    </location>
</feature>
<dbReference type="InterPro" id="IPR005482">
    <property type="entry name" value="Biotin_COase_C"/>
</dbReference>
<reference evidence="9 10" key="1">
    <citation type="submission" date="2020-02" db="EMBL/GenBank/DDBJ databases">
        <authorList>
            <person name="Zheng R.K."/>
            <person name="Sun C.M."/>
        </authorList>
    </citation>
    <scope>NUCLEOTIDE SEQUENCE [LARGE SCALE GENOMIC DNA]</scope>
    <source>
        <strain evidence="10">rifampicinis</strain>
    </source>
</reference>
<dbReference type="InterPro" id="IPR016185">
    <property type="entry name" value="PreATP-grasp_dom_sf"/>
</dbReference>
<proteinExistence type="predicted"/>
<dbReference type="GO" id="GO:0004075">
    <property type="term" value="F:biotin carboxylase activity"/>
    <property type="evidence" value="ECO:0007669"/>
    <property type="project" value="UniProtKB-EC"/>
</dbReference>
<evidence type="ECO:0000313" key="9">
    <source>
        <dbReference type="EMBL" id="QPC82503.1"/>
    </source>
</evidence>
<evidence type="ECO:0000256" key="2">
    <source>
        <dbReference type="ARBA" id="ARBA00022598"/>
    </source>
</evidence>
<dbReference type="Pfam" id="PF00289">
    <property type="entry name" value="Biotin_carb_N"/>
    <property type="match status" value="1"/>
</dbReference>
<dbReference type="PANTHER" id="PTHR18866:SF33">
    <property type="entry name" value="METHYLCROTONOYL-COA CARBOXYLASE SUBUNIT ALPHA, MITOCHONDRIAL-RELATED"/>
    <property type="match status" value="1"/>
</dbReference>
<dbReference type="PROSITE" id="PS00867">
    <property type="entry name" value="CPSASE_2"/>
    <property type="match status" value="1"/>
</dbReference>
<keyword evidence="3 6" id="KW-0547">Nucleotide-binding</keyword>
<dbReference type="Gene3D" id="3.30.470.20">
    <property type="entry name" value="ATP-grasp fold, B domain"/>
    <property type="match status" value="1"/>
</dbReference>
<sequence>MLKKCLIANRGEIAVRIIHACRELGIRTVAIYSEVDAPALHVQYADEAHLIGPAAPQQSYLNIEAILTVARSVQCDSVHPGYGFLSENAAFAQAVLDAGLIWIGPPPDAIRQMGVKTQARALMQQAGVPVVPGFQQEGATIDELIAAAEQVGYPLMVKAAGGGGGKGIRIVQDAASLPDAIAGAQNEASKAFGDARVFLERYIEHGRHIEIQVLADQYGQTVHLFERECSTQRRHQKIIEETPSPAVTEPMRQQMGQAAVAAAQAVGYVNAGTVEFIVTPEGDFYFLEMNTRLQVEHPITEMVTGVDLVQLQLRVAAGEALPFTQDDLSQQGHAIECRLYAEDARNGFLPAIGTVARFVVPSGPGVRVDRGIQSGDAITIHYDPMIAKLIVYAQSRDAAIQRMQAALKETVILGTTTNIDFLQVLLAHPAFIGGEVTTRFVDDNLKSLLPPIPDLPDLAAIAAALSETSSVVAQHGVTQDAMSDPYSPWGRPDGFRIGE</sequence>
<dbReference type="GO" id="GO:0005524">
    <property type="term" value="F:ATP binding"/>
    <property type="evidence" value="ECO:0007669"/>
    <property type="project" value="UniProtKB-UniRule"/>
</dbReference>
<dbReference type="SMART" id="SM01209">
    <property type="entry name" value="GARS_A"/>
    <property type="match status" value="1"/>
</dbReference>
<keyword evidence="10" id="KW-1185">Reference proteome</keyword>
<evidence type="ECO:0000259" key="8">
    <source>
        <dbReference type="PROSITE" id="PS50979"/>
    </source>
</evidence>
<dbReference type="InterPro" id="IPR005481">
    <property type="entry name" value="BC-like_N"/>
</dbReference>
<dbReference type="PROSITE" id="PS50975">
    <property type="entry name" value="ATP_GRASP"/>
    <property type="match status" value="1"/>
</dbReference>
<organism evidence="9 10">
    <name type="scientific">Phototrophicus methaneseepsis</name>
    <dbReference type="NCBI Taxonomy" id="2710758"/>
    <lineage>
        <taxon>Bacteria</taxon>
        <taxon>Bacillati</taxon>
        <taxon>Chloroflexota</taxon>
        <taxon>Candidatus Thermofontia</taxon>
        <taxon>Phototrophicales</taxon>
        <taxon>Phototrophicaceae</taxon>
        <taxon>Phototrophicus</taxon>
    </lineage>
</organism>
<gene>
    <name evidence="9" type="ORF">G4Y79_22920</name>
</gene>
<keyword evidence="2" id="KW-0436">Ligase</keyword>
<dbReference type="InterPro" id="IPR050856">
    <property type="entry name" value="Biotin_carboxylase_complex"/>
</dbReference>
<feature type="domain" description="ATP-grasp" evidence="7">
    <location>
        <begin position="120"/>
        <end position="317"/>
    </location>
</feature>
<dbReference type="SUPFAM" id="SSF52440">
    <property type="entry name" value="PreATP-grasp domain"/>
    <property type="match status" value="1"/>
</dbReference>
<dbReference type="FunFam" id="3.30.1490.20:FF:000003">
    <property type="entry name" value="acetyl-CoA carboxylase isoform X1"/>
    <property type="match status" value="1"/>
</dbReference>
<dbReference type="GO" id="GO:0046872">
    <property type="term" value="F:metal ion binding"/>
    <property type="evidence" value="ECO:0007669"/>
    <property type="project" value="InterPro"/>
</dbReference>
<dbReference type="Pfam" id="PF02786">
    <property type="entry name" value="CPSase_L_D2"/>
    <property type="match status" value="1"/>
</dbReference>
<dbReference type="Proteomes" id="UP000594468">
    <property type="component" value="Chromosome"/>
</dbReference>
<keyword evidence="4 6" id="KW-0067">ATP-binding</keyword>
<dbReference type="PROSITE" id="PS50979">
    <property type="entry name" value="BC"/>
    <property type="match status" value="1"/>
</dbReference>
<dbReference type="PROSITE" id="PS00866">
    <property type="entry name" value="CPSASE_1"/>
    <property type="match status" value="1"/>
</dbReference>
<dbReference type="NCBIfam" id="NF006367">
    <property type="entry name" value="PRK08591.1"/>
    <property type="match status" value="1"/>
</dbReference>
<dbReference type="InterPro" id="IPR011764">
    <property type="entry name" value="Biotin_carboxylation_dom"/>
</dbReference>
<dbReference type="Pfam" id="PF02785">
    <property type="entry name" value="Biotin_carb_C"/>
    <property type="match status" value="1"/>
</dbReference>
<dbReference type="AlphaFoldDB" id="A0A7S8E8S8"/>
<dbReference type="InterPro" id="IPR011054">
    <property type="entry name" value="Rudment_hybrid_motif"/>
</dbReference>
<evidence type="ECO:0000256" key="3">
    <source>
        <dbReference type="ARBA" id="ARBA00022741"/>
    </source>
</evidence>
<evidence type="ECO:0000313" key="10">
    <source>
        <dbReference type="Proteomes" id="UP000594468"/>
    </source>
</evidence>
<evidence type="ECO:0000256" key="1">
    <source>
        <dbReference type="ARBA" id="ARBA00013263"/>
    </source>
</evidence>
<accession>A0A7S8E8S8</accession>
<evidence type="ECO:0000256" key="5">
    <source>
        <dbReference type="ARBA" id="ARBA00023267"/>
    </source>
</evidence>
<dbReference type="PANTHER" id="PTHR18866">
    <property type="entry name" value="CARBOXYLASE:PYRUVATE/ACETYL-COA/PROPIONYL-COA CARBOXYLASE"/>
    <property type="match status" value="1"/>
</dbReference>
<dbReference type="EMBL" id="CP062983">
    <property type="protein sequence ID" value="QPC82503.1"/>
    <property type="molecule type" value="Genomic_DNA"/>
</dbReference>
<dbReference type="EC" id="6.3.4.14" evidence="1"/>
<dbReference type="FunFam" id="3.40.50.20:FF:000010">
    <property type="entry name" value="Propionyl-CoA carboxylase subunit alpha"/>
    <property type="match status" value="1"/>
</dbReference>
<evidence type="ECO:0000256" key="6">
    <source>
        <dbReference type="PROSITE-ProRule" id="PRU00409"/>
    </source>
</evidence>
<dbReference type="SUPFAM" id="SSF56059">
    <property type="entry name" value="Glutathione synthetase ATP-binding domain-like"/>
    <property type="match status" value="1"/>
</dbReference>
<keyword evidence="5" id="KW-0092">Biotin</keyword>
<dbReference type="KEGG" id="pmet:G4Y79_22920"/>
<dbReference type="RefSeq" id="WP_195170572.1">
    <property type="nucleotide sequence ID" value="NZ_CP062983.1"/>
</dbReference>
<dbReference type="SUPFAM" id="SSF51246">
    <property type="entry name" value="Rudiment single hybrid motif"/>
    <property type="match status" value="1"/>
</dbReference>
<evidence type="ECO:0000259" key="7">
    <source>
        <dbReference type="PROSITE" id="PS50975"/>
    </source>
</evidence>
<dbReference type="InterPro" id="IPR005479">
    <property type="entry name" value="CPAse_ATP-bd"/>
</dbReference>
<dbReference type="FunFam" id="3.30.470.20:FF:000028">
    <property type="entry name" value="Methylcrotonoyl-CoA carboxylase subunit alpha, mitochondrial"/>
    <property type="match status" value="1"/>
</dbReference>
<name>A0A7S8E8S8_9CHLR</name>
<protein>
    <recommendedName>
        <fullName evidence="1">biotin carboxylase</fullName>
        <ecNumber evidence="1">6.3.4.14</ecNumber>
    </recommendedName>
</protein>
<dbReference type="SMART" id="SM00878">
    <property type="entry name" value="Biotin_carb_C"/>
    <property type="match status" value="1"/>
</dbReference>
<dbReference type="InterPro" id="IPR011761">
    <property type="entry name" value="ATP-grasp"/>
</dbReference>